<evidence type="ECO:0000313" key="3">
    <source>
        <dbReference type="EMBL" id="KAK6746900.1"/>
    </source>
</evidence>
<feature type="region of interest" description="Disordered" evidence="2">
    <location>
        <begin position="324"/>
        <end position="345"/>
    </location>
</feature>
<accession>A0ABR1D8R8</accession>
<dbReference type="EMBL" id="JAVFWL010000004">
    <property type="protein sequence ID" value="KAK6746900.1"/>
    <property type="molecule type" value="Genomic_DNA"/>
</dbReference>
<sequence>MLAFFFNLRSKSFLRSSSGPSYPYPRTHTTLMVVPSNRPVAPTEPPTTKKQSSRRRPPLNRSIPPIPESKSNESIMSQASRRSNNNDKTDDSQQSDCVVIENRTVIQQLHRNQKIPRPPTSKRPSDAKGGQKSHRSSETTPRSPLMTVARTVKNKFTKLTRMGRHEQHDVSMKGSQSFSGIRQPKASIPKRIDQNANRVIKSSSMDVATTSQEASAAPSTSRHMVVIPQNPTRLEDFSEETSLAEQVLQKENTDPEKAEDANFQLSAPEDRRRFPETTQAVSMSLDADVLVVTKELDSTSSASQRTETKRIIEVEEKTLERIEKVPESEKEQTTHEISNSNDLYCSSPPLNTSECSGSHGFADEGTCEVKEEPATVDVPPFTQGNLKTPHLPRKHHTFLLGEKIPDTSSDLKAENVQDEVKRVLEVEEVPVEETSPTPRYVMTVKTPEPMRKHLAFFVDESDPQTAVGAKSPKKKKKIVKQRSMPECTRTGVSPERYIMKIKTPEALRRHHTFTITERPRSPDVPYIEEGEITEPIATVGPTAEKLKRSRSESAKRSGRMVDENSKLEKFTITVKTPFTMRKFKTFMVEEKPKSFELPQSKSVEALAHAKVSFAVDPEEIVEKTPTQAAAEPVSATPHVKKKQIQSGSDEEDVKEMEEVDNERNEKFVLTTSTPLTMRKFQTFMIEDKNVADQPTKSHTICNIDAIASLEKEAEVNEPLKTSDMYMLTTMTPLPQRKERPNESHLERIAREKSRSTSRSPDKACLFIMGTRNSRTYHQPFEKEFVVEREVENVKCAVVQPQRISTSMDSPSRERSHSDNAEPIERKASCSPGEMTSPEEEIPMDTHLTPTEEHDEDALIIRPIRRPPDVASPITEEPELSVSLDVCESSKETAKKEESGPKEKDFEPPIFRPPSPPKEVYKPITSSKSTSPLKRRKESCEKQISTVRILEAKSKPISSMKSRSEERKEKKAEEKEKERTKQREKREREERERDRTTDRERLSKSPKMPITTRSLRSAGKMLAPSFFRKGESKIPKSSKTASSPPVMTVTKQRMSLPFRNGRRAPLAEFESLVVEDSPAVENNPISFEKWSASPRGKRRHSAHVNGFTEPIVEESDGNGNVGVSIVSRVECVMSPALPRQEPDRGLIDDEILDQPMLVGDTFSHSDSIDGLSAIRRMEFEAEKATLISIDRSLIEDSETMPRRTFDNGNGTSTTTRAAAVFAGPPSGYRKALEDGLNEVDDIRSQLEKLQYLVAQEMRSPDETKEALIRENEALRRELLEKDELISSLRQQIAAQNH</sequence>
<gene>
    <name evidence="3" type="primary">Necator_chrIV.g13549</name>
    <name evidence="3" type="ORF">RB195_000258</name>
</gene>
<feature type="region of interest" description="Disordered" evidence="2">
    <location>
        <begin position="627"/>
        <end position="660"/>
    </location>
</feature>
<keyword evidence="1" id="KW-0175">Coiled coil</keyword>
<evidence type="ECO:0000313" key="4">
    <source>
        <dbReference type="Proteomes" id="UP001303046"/>
    </source>
</evidence>
<feature type="coiled-coil region" evidence="1">
    <location>
        <begin position="1263"/>
        <end position="1290"/>
    </location>
</feature>
<feature type="compositionally biased region" description="Basic and acidic residues" evidence="2">
    <location>
        <begin position="810"/>
        <end position="827"/>
    </location>
</feature>
<organism evidence="3 4">
    <name type="scientific">Necator americanus</name>
    <name type="common">Human hookworm</name>
    <dbReference type="NCBI Taxonomy" id="51031"/>
    <lineage>
        <taxon>Eukaryota</taxon>
        <taxon>Metazoa</taxon>
        <taxon>Ecdysozoa</taxon>
        <taxon>Nematoda</taxon>
        <taxon>Chromadorea</taxon>
        <taxon>Rhabditida</taxon>
        <taxon>Rhabditina</taxon>
        <taxon>Rhabditomorpha</taxon>
        <taxon>Strongyloidea</taxon>
        <taxon>Ancylostomatidae</taxon>
        <taxon>Bunostominae</taxon>
        <taxon>Necator</taxon>
    </lineage>
</organism>
<evidence type="ECO:0000256" key="1">
    <source>
        <dbReference type="SAM" id="Coils"/>
    </source>
</evidence>
<feature type="region of interest" description="Disordered" evidence="2">
    <location>
        <begin position="165"/>
        <end position="184"/>
    </location>
</feature>
<feature type="compositionally biased region" description="Acidic residues" evidence="2">
    <location>
        <begin position="648"/>
        <end position="660"/>
    </location>
</feature>
<feature type="region of interest" description="Disordered" evidence="2">
    <location>
        <begin position="464"/>
        <end position="487"/>
    </location>
</feature>
<reference evidence="3 4" key="1">
    <citation type="submission" date="2023-08" db="EMBL/GenBank/DDBJ databases">
        <title>A Necator americanus chromosomal reference genome.</title>
        <authorList>
            <person name="Ilik V."/>
            <person name="Petrzelkova K.J."/>
            <person name="Pardy F."/>
            <person name="Fuh T."/>
            <person name="Niatou-Singa F.S."/>
            <person name="Gouil Q."/>
            <person name="Baker L."/>
            <person name="Ritchie M.E."/>
            <person name="Jex A.R."/>
            <person name="Gazzola D."/>
            <person name="Li H."/>
            <person name="Toshio Fujiwara R."/>
            <person name="Zhan B."/>
            <person name="Aroian R.V."/>
            <person name="Pafco B."/>
            <person name="Schwarz E.M."/>
        </authorList>
    </citation>
    <scope>NUCLEOTIDE SEQUENCE [LARGE SCALE GENOMIC DNA]</scope>
    <source>
        <strain evidence="3 4">Aroian</strain>
        <tissue evidence="3">Whole animal</tissue>
    </source>
</reference>
<evidence type="ECO:0000256" key="2">
    <source>
        <dbReference type="SAM" id="MobiDB-lite"/>
    </source>
</evidence>
<feature type="region of interest" description="Disordered" evidence="2">
    <location>
        <begin position="34"/>
        <end position="146"/>
    </location>
</feature>
<feature type="compositionally biased region" description="Polar residues" evidence="2">
    <location>
        <begin position="335"/>
        <end position="345"/>
    </location>
</feature>
<feature type="compositionally biased region" description="Basic and acidic residues" evidence="2">
    <location>
        <begin position="735"/>
        <end position="754"/>
    </location>
</feature>
<feature type="compositionally biased region" description="Polar residues" evidence="2">
    <location>
        <begin position="1034"/>
        <end position="1047"/>
    </location>
</feature>
<feature type="compositionally biased region" description="Basic and acidic residues" evidence="2">
    <location>
        <begin position="961"/>
        <end position="1002"/>
    </location>
</feature>
<feature type="region of interest" description="Disordered" evidence="2">
    <location>
        <begin position="801"/>
        <end position="1047"/>
    </location>
</feature>
<feature type="compositionally biased region" description="Basic and acidic residues" evidence="2">
    <location>
        <begin position="887"/>
        <end position="906"/>
    </location>
</feature>
<name>A0ABR1D8R8_NECAM</name>
<keyword evidence="4" id="KW-1185">Reference proteome</keyword>
<feature type="compositionally biased region" description="Basic residues" evidence="2">
    <location>
        <begin position="471"/>
        <end position="480"/>
    </location>
</feature>
<feature type="compositionally biased region" description="Polar residues" evidence="2">
    <location>
        <begin position="72"/>
        <end position="83"/>
    </location>
</feature>
<feature type="compositionally biased region" description="Basic and acidic residues" evidence="2">
    <location>
        <begin position="324"/>
        <end position="334"/>
    </location>
</feature>
<dbReference type="Proteomes" id="UP001303046">
    <property type="component" value="Unassembled WGS sequence"/>
</dbReference>
<protein>
    <submittedName>
        <fullName evidence="3">Uncharacterized protein</fullName>
    </submittedName>
</protein>
<feature type="region of interest" description="Disordered" evidence="2">
    <location>
        <begin position="734"/>
        <end position="761"/>
    </location>
</feature>
<comment type="caution">
    <text evidence="3">The sequence shown here is derived from an EMBL/GenBank/DDBJ whole genome shotgun (WGS) entry which is preliminary data.</text>
</comment>
<proteinExistence type="predicted"/>